<comment type="caution">
    <text evidence="7">The sequence shown here is derived from an EMBL/GenBank/DDBJ whole genome shotgun (WGS) entry which is preliminary data.</text>
</comment>
<evidence type="ECO:0000256" key="1">
    <source>
        <dbReference type="ARBA" id="ARBA00023015"/>
    </source>
</evidence>
<dbReference type="GO" id="GO:0000976">
    <property type="term" value="F:transcription cis-regulatory region binding"/>
    <property type="evidence" value="ECO:0007669"/>
    <property type="project" value="TreeGrafter"/>
</dbReference>
<dbReference type="InterPro" id="IPR041347">
    <property type="entry name" value="MftR_C"/>
</dbReference>
<keyword evidence="2 4" id="KW-0238">DNA-binding</keyword>
<dbReference type="AlphaFoldDB" id="A0A2A9FI46"/>
<proteinExistence type="predicted"/>
<evidence type="ECO:0000313" key="8">
    <source>
        <dbReference type="Proteomes" id="UP000243542"/>
    </source>
</evidence>
<feature type="region of interest" description="Disordered" evidence="5">
    <location>
        <begin position="1"/>
        <end position="30"/>
    </location>
</feature>
<reference evidence="7 8" key="1">
    <citation type="submission" date="2017-10" db="EMBL/GenBank/DDBJ databases">
        <title>Sequencing the genomes of 1000 actinobacteria strains.</title>
        <authorList>
            <person name="Klenk H.-P."/>
        </authorList>
    </citation>
    <scope>NUCLEOTIDE SEQUENCE [LARGE SCALE GENOMIC DNA]</scope>
    <source>
        <strain evidence="7 8">DSM 46092</strain>
    </source>
</reference>
<dbReference type="Pfam" id="PF17754">
    <property type="entry name" value="TetR_C_14"/>
    <property type="match status" value="1"/>
</dbReference>
<evidence type="ECO:0000256" key="2">
    <source>
        <dbReference type="ARBA" id="ARBA00023125"/>
    </source>
</evidence>
<protein>
    <submittedName>
        <fullName evidence="7">TetR family transcriptional regulator</fullName>
    </submittedName>
</protein>
<dbReference type="Pfam" id="PF00440">
    <property type="entry name" value="TetR_N"/>
    <property type="match status" value="1"/>
</dbReference>
<dbReference type="PRINTS" id="PR00455">
    <property type="entry name" value="HTHTETR"/>
</dbReference>
<dbReference type="SUPFAM" id="SSF46689">
    <property type="entry name" value="Homeodomain-like"/>
    <property type="match status" value="1"/>
</dbReference>
<keyword evidence="8" id="KW-1185">Reference proteome</keyword>
<dbReference type="EMBL" id="PDJK01000002">
    <property type="protein sequence ID" value="PFG50426.1"/>
    <property type="molecule type" value="Genomic_DNA"/>
</dbReference>
<sequence length="219" mass="24133">MPENKAQGRNDTRMTERTPATGRRGRPPGTSARALEVIALQLFHERGFHATTVDDIASAAGVSRRTFFRYYETKSDVLWNEFDAEVAALEKLLADTSDKLPLLDAVREAVLAANHYRAEDVPELRMRMNLISTVAELGASAAVHYDAWERAVSTYVARRTGRPADSLYALAVGRSVLAVCRAAYERWSARADADLTVYLDAALRTLATGFQDTSAEPPT</sequence>
<dbReference type="InterPro" id="IPR009057">
    <property type="entry name" value="Homeodomain-like_sf"/>
</dbReference>
<dbReference type="PANTHER" id="PTHR30055">
    <property type="entry name" value="HTH-TYPE TRANSCRIPTIONAL REGULATOR RUTR"/>
    <property type="match status" value="1"/>
</dbReference>
<dbReference type="Proteomes" id="UP000243542">
    <property type="component" value="Unassembled WGS sequence"/>
</dbReference>
<feature type="domain" description="HTH tetR-type" evidence="6">
    <location>
        <begin position="29"/>
        <end position="89"/>
    </location>
</feature>
<evidence type="ECO:0000256" key="5">
    <source>
        <dbReference type="SAM" id="MobiDB-lite"/>
    </source>
</evidence>
<organism evidence="7 8">
    <name type="scientific">Amycolatopsis sulphurea</name>
    <dbReference type="NCBI Taxonomy" id="76022"/>
    <lineage>
        <taxon>Bacteria</taxon>
        <taxon>Bacillati</taxon>
        <taxon>Actinomycetota</taxon>
        <taxon>Actinomycetes</taxon>
        <taxon>Pseudonocardiales</taxon>
        <taxon>Pseudonocardiaceae</taxon>
        <taxon>Amycolatopsis</taxon>
    </lineage>
</organism>
<name>A0A2A9FI46_9PSEU</name>
<dbReference type="Gene3D" id="1.10.10.60">
    <property type="entry name" value="Homeodomain-like"/>
    <property type="match status" value="1"/>
</dbReference>
<dbReference type="NCBIfam" id="TIGR03968">
    <property type="entry name" value="mycofact_TetR"/>
    <property type="match status" value="1"/>
</dbReference>
<feature type="compositionally biased region" description="Low complexity" evidence="5">
    <location>
        <begin position="17"/>
        <end position="30"/>
    </location>
</feature>
<keyword evidence="1" id="KW-0805">Transcription regulation</keyword>
<feature type="DNA-binding region" description="H-T-H motif" evidence="4">
    <location>
        <begin position="52"/>
        <end position="71"/>
    </location>
</feature>
<dbReference type="GO" id="GO:0003700">
    <property type="term" value="F:DNA-binding transcription factor activity"/>
    <property type="evidence" value="ECO:0007669"/>
    <property type="project" value="TreeGrafter"/>
</dbReference>
<dbReference type="InterPro" id="IPR023851">
    <property type="entry name" value="Tscrpt_reg_TetR-type"/>
</dbReference>
<dbReference type="InterPro" id="IPR001647">
    <property type="entry name" value="HTH_TetR"/>
</dbReference>
<accession>A0A2A9FI46</accession>
<evidence type="ECO:0000256" key="4">
    <source>
        <dbReference type="PROSITE-ProRule" id="PRU00335"/>
    </source>
</evidence>
<dbReference type="PANTHER" id="PTHR30055:SF238">
    <property type="entry name" value="MYCOFACTOCIN BIOSYNTHESIS TRANSCRIPTIONAL REGULATOR MFTR-RELATED"/>
    <property type="match status" value="1"/>
</dbReference>
<dbReference type="Gene3D" id="1.10.357.10">
    <property type="entry name" value="Tetracycline Repressor, domain 2"/>
    <property type="match status" value="1"/>
</dbReference>
<dbReference type="PROSITE" id="PS50977">
    <property type="entry name" value="HTH_TETR_2"/>
    <property type="match status" value="1"/>
</dbReference>
<feature type="compositionally biased region" description="Basic and acidic residues" evidence="5">
    <location>
        <begin position="1"/>
        <end position="16"/>
    </location>
</feature>
<evidence type="ECO:0000256" key="3">
    <source>
        <dbReference type="ARBA" id="ARBA00023163"/>
    </source>
</evidence>
<evidence type="ECO:0000259" key="6">
    <source>
        <dbReference type="PROSITE" id="PS50977"/>
    </source>
</evidence>
<gene>
    <name evidence="7" type="ORF">ATK36_5659</name>
</gene>
<keyword evidence="3" id="KW-0804">Transcription</keyword>
<dbReference type="InterPro" id="IPR050109">
    <property type="entry name" value="HTH-type_TetR-like_transc_reg"/>
</dbReference>
<evidence type="ECO:0000313" key="7">
    <source>
        <dbReference type="EMBL" id="PFG50426.1"/>
    </source>
</evidence>